<dbReference type="OrthoDB" id="9760122at2"/>
<protein>
    <submittedName>
        <fullName evidence="3">DUF342 domain-containing protein</fullName>
    </submittedName>
</protein>
<comment type="caution">
    <text evidence="3">The sequence shown here is derived from an EMBL/GenBank/DDBJ whole genome shotgun (WGS) entry which is preliminary data.</text>
</comment>
<gene>
    <name evidence="3" type="ORF">FL622_02070</name>
</gene>
<sequence>MTDTAEPLPNSLTVQSSDGSYALRLVVVNDGLECRGAVVVKKPSLELSPERLLAIFKEFGIRYGLIKQQCLELCYAVRHGKSCSNLLLARGTLPFPGKDGYVEFSPGVYRERPDFSEAEDGHVDFRRLNVHGNVRPGQLIGTLRPATPGTDGKGVRGEVVAAVAGEPLALELGEGVRGPDAQRQIHAEREGRVVFDGKMLEVSEIHLVEGDIDLETGHIDFIGFVEVRGDVPDGFQIKARRGVKIGGIAGACLIESEGDVELRGMAGKGTGKILCRGNLTAHFLNDVEVECANHVLVQNEIRNSLIKCLGLVSLPKGMITGGDCIALGGIEANKVGAPSGLRTELEAGIDYRVREKLCEARDELHEINTELLEINSILGSLKARLESGLPLSDGEKARITELAAKLAECESQRQQLLNQIETLQGQDNNQANGKVNVKSLLFEGVIVAIGKARETIKAERQGPLSLIENSLDHQLRFLPMTPLMKTSRELERELLENSPPE</sequence>
<evidence type="ECO:0000259" key="2">
    <source>
        <dbReference type="Pfam" id="PF20250"/>
    </source>
</evidence>
<dbReference type="InterPro" id="IPR046865">
    <property type="entry name" value="FapA_b_solenoid"/>
</dbReference>
<reference evidence="3 4" key="1">
    <citation type="submission" date="2019-07" db="EMBL/GenBank/DDBJ databases">
        <title>Insights of Desulfuromonas acetexigens electromicrobiology.</title>
        <authorList>
            <person name="Katuri K."/>
            <person name="Sapireddy V."/>
            <person name="Shaw D.R."/>
            <person name="Saikaly P."/>
        </authorList>
    </citation>
    <scope>NUCLEOTIDE SEQUENCE [LARGE SCALE GENOMIC DNA]</scope>
    <source>
        <strain evidence="3 4">2873</strain>
    </source>
</reference>
<evidence type="ECO:0000313" key="3">
    <source>
        <dbReference type="EMBL" id="TRO83989.1"/>
    </source>
</evidence>
<dbReference type="InterPro" id="IPR046866">
    <property type="entry name" value="FapA_N"/>
</dbReference>
<dbReference type="InterPro" id="IPR005646">
    <property type="entry name" value="FapA"/>
</dbReference>
<feature type="domain" description="Flagellar Assembly Protein A N-terminal region" evidence="2">
    <location>
        <begin position="25"/>
        <end position="196"/>
    </location>
</feature>
<dbReference type="PANTHER" id="PTHR38032:SF1">
    <property type="entry name" value="RNA-BINDING PROTEIN KHPB N-TERMINAL DOMAIN-CONTAINING PROTEIN"/>
    <property type="match status" value="1"/>
</dbReference>
<keyword evidence="1" id="KW-0175">Coiled coil</keyword>
<dbReference type="Proteomes" id="UP000317155">
    <property type="component" value="Unassembled WGS sequence"/>
</dbReference>
<dbReference type="Pfam" id="PF03961">
    <property type="entry name" value="FapA"/>
    <property type="match status" value="1"/>
</dbReference>
<organism evidence="3 4">
    <name type="scientific">Trichloromonas acetexigens</name>
    <dbReference type="NCBI Taxonomy" id="38815"/>
    <lineage>
        <taxon>Bacteria</taxon>
        <taxon>Pseudomonadati</taxon>
        <taxon>Thermodesulfobacteriota</taxon>
        <taxon>Desulfuromonadia</taxon>
        <taxon>Desulfuromonadales</taxon>
        <taxon>Trichloromonadaceae</taxon>
        <taxon>Trichloromonas</taxon>
    </lineage>
</organism>
<proteinExistence type="predicted"/>
<dbReference type="AlphaFoldDB" id="A0A550JL98"/>
<evidence type="ECO:0000256" key="1">
    <source>
        <dbReference type="SAM" id="Coils"/>
    </source>
</evidence>
<dbReference type="EMBL" id="VJVV01000001">
    <property type="protein sequence ID" value="TRO83989.1"/>
    <property type="molecule type" value="Genomic_DNA"/>
</dbReference>
<dbReference type="Pfam" id="PF20250">
    <property type="entry name" value="FapA_N"/>
    <property type="match status" value="1"/>
</dbReference>
<feature type="coiled-coil region" evidence="1">
    <location>
        <begin position="399"/>
        <end position="426"/>
    </location>
</feature>
<accession>A0A550JL98</accession>
<keyword evidence="4" id="KW-1185">Reference proteome</keyword>
<dbReference type="PANTHER" id="PTHR38032">
    <property type="entry name" value="POLYMERASE-RELATED"/>
    <property type="match status" value="1"/>
</dbReference>
<evidence type="ECO:0000313" key="4">
    <source>
        <dbReference type="Proteomes" id="UP000317155"/>
    </source>
</evidence>
<name>A0A550JL98_9BACT</name>
<dbReference type="RefSeq" id="WP_092052998.1">
    <property type="nucleotide sequence ID" value="NZ_FOJJ01000001.1"/>
</dbReference>